<evidence type="ECO:0000256" key="7">
    <source>
        <dbReference type="ARBA" id="ARBA00035652"/>
    </source>
</evidence>
<evidence type="ECO:0000313" key="11">
    <source>
        <dbReference type="Proteomes" id="UP000266313"/>
    </source>
</evidence>
<dbReference type="PANTHER" id="PTHR30177:SF4">
    <property type="entry name" value="OSMOPROTECTANT IMPORT PERMEASE PROTEIN OSMW"/>
    <property type="match status" value="1"/>
</dbReference>
<feature type="transmembrane region" description="Helical" evidence="8">
    <location>
        <begin position="311"/>
        <end position="332"/>
    </location>
</feature>
<dbReference type="GO" id="GO:0022857">
    <property type="term" value="F:transmembrane transporter activity"/>
    <property type="evidence" value="ECO:0007669"/>
    <property type="project" value="InterPro"/>
</dbReference>
<feature type="transmembrane region" description="Helical" evidence="8">
    <location>
        <begin position="366"/>
        <end position="383"/>
    </location>
</feature>
<feature type="transmembrane region" description="Helical" evidence="8">
    <location>
        <begin position="465"/>
        <end position="487"/>
    </location>
</feature>
<dbReference type="CDD" id="cd13607">
    <property type="entry name" value="PBP2_AfProX_like"/>
    <property type="match status" value="1"/>
</dbReference>
<proteinExistence type="inferred from homology"/>
<keyword evidence="4 8" id="KW-1133">Transmembrane helix</keyword>
<keyword evidence="2 8" id="KW-0813">Transport</keyword>
<protein>
    <submittedName>
        <fullName evidence="10">Glycine betaine/L-proline ABC transporter permease and substrate-binding protein</fullName>
    </submittedName>
</protein>
<dbReference type="EMBL" id="AP017928">
    <property type="protein sequence ID" value="BBA36405.1"/>
    <property type="molecule type" value="Genomic_DNA"/>
</dbReference>
<accession>A0A250KXQ8</accession>
<dbReference type="GO" id="GO:0043190">
    <property type="term" value="C:ATP-binding cassette (ABC) transporter complex"/>
    <property type="evidence" value="ECO:0007669"/>
    <property type="project" value="InterPro"/>
</dbReference>
<comment type="subcellular location">
    <subcellularLocation>
        <location evidence="1 8">Cell membrane</location>
        <topology evidence="1 8">Multi-pass membrane protein</topology>
    </subcellularLocation>
</comment>
<evidence type="ECO:0000256" key="5">
    <source>
        <dbReference type="ARBA" id="ARBA00023136"/>
    </source>
</evidence>
<dbReference type="GO" id="GO:0031460">
    <property type="term" value="P:glycine betaine transport"/>
    <property type="evidence" value="ECO:0007669"/>
    <property type="project" value="TreeGrafter"/>
</dbReference>
<dbReference type="KEGG" id="mmai:sS8_4475"/>
<evidence type="ECO:0000256" key="3">
    <source>
        <dbReference type="ARBA" id="ARBA00022692"/>
    </source>
</evidence>
<dbReference type="RefSeq" id="WP_119631580.1">
    <property type="nucleotide sequence ID" value="NZ_AP017928.1"/>
</dbReference>
<comment type="similarity">
    <text evidence="6">In the C-terminal section; belongs to the OsmX family.</text>
</comment>
<dbReference type="InterPro" id="IPR007210">
    <property type="entry name" value="ABC_Gly_betaine_transp_sub-bd"/>
</dbReference>
<dbReference type="AlphaFoldDB" id="A0A250KXQ8"/>
<dbReference type="Pfam" id="PF00528">
    <property type="entry name" value="BPD_transp_1"/>
    <property type="match status" value="1"/>
</dbReference>
<dbReference type="PANTHER" id="PTHR30177">
    <property type="entry name" value="GLYCINE BETAINE/L-PROLINE TRANSPORT SYSTEM PERMEASE PROTEIN PROW"/>
    <property type="match status" value="1"/>
</dbReference>
<gene>
    <name evidence="10" type="ORF">sS8_4475</name>
</gene>
<dbReference type="InterPro" id="IPR035906">
    <property type="entry name" value="MetI-like_sf"/>
</dbReference>
<dbReference type="Gene3D" id="3.40.190.10">
    <property type="entry name" value="Periplasmic binding protein-like II"/>
    <property type="match status" value="1"/>
</dbReference>
<evidence type="ECO:0000256" key="1">
    <source>
        <dbReference type="ARBA" id="ARBA00004651"/>
    </source>
</evidence>
<dbReference type="Gene3D" id="3.40.190.120">
    <property type="entry name" value="Osmoprotection protein (prox), domain 2"/>
    <property type="match status" value="1"/>
</dbReference>
<dbReference type="SUPFAM" id="SSF53850">
    <property type="entry name" value="Periplasmic binding protein-like II"/>
    <property type="match status" value="1"/>
</dbReference>
<feature type="domain" description="ABC transmembrane type-1" evidence="9">
    <location>
        <begin position="305"/>
        <end position="484"/>
    </location>
</feature>
<dbReference type="InterPro" id="IPR000515">
    <property type="entry name" value="MetI-like"/>
</dbReference>
<comment type="similarity">
    <text evidence="8">Belongs to the binding-protein-dependent transport system permease family.</text>
</comment>
<keyword evidence="5 8" id="KW-0472">Membrane</keyword>
<feature type="transmembrane region" description="Helical" evidence="8">
    <location>
        <begin position="339"/>
        <end position="360"/>
    </location>
</feature>
<sequence>MIHRLTLLLSLWLGFGAAPEAGKAADVVVGSKEFTESVIVGEIATQLLKSAAIEVQYRKQLGGTRFLWQALIAGEIDLYPEYTGTLIEEILGGRLHGKRDPETLRRVLSEQGVRMTEPLGFNNTYALGMTAARADRLGISKISDLRPHPELKFGFSNEFMARADGWPGLRQAYRLPQQEVAGLDHGLAYRGLASGRLDVTDLYTTDAEVDYYSLRVLEDDQGYFPDYRAVFLYRADLAERLPAALAALRRLEGRISEQAMIEMNTEAKLGKVPEREVAAGFLRKRLGIASDTGAESLAGGIWRHTLEHLSLVAISLAAAILVAMPLGILCARRPRTGRLVLGAAGILQTIPSLALLVFMIPLLGIGARPAIAALFLYSLLPIVRNTCTGLQTIPASLLESADALGLPPFARLRLVELPLALPTIIAGIKTAAVINVGMATLGALIGAGGYGQPILTGIRLDDTGLILQGAVPAALLALLIESVFEFAEQRLMPKGMRQ</sequence>
<reference evidence="10 11" key="1">
    <citation type="submission" date="2016-12" db="EMBL/GenBank/DDBJ databases">
        <title>Genome sequencing of Methylocaldum marinum.</title>
        <authorList>
            <person name="Takeuchi M."/>
            <person name="Kamagata Y."/>
            <person name="Hiraoka S."/>
            <person name="Oshima K."/>
            <person name="Hattori M."/>
            <person name="Iwasaki W."/>
        </authorList>
    </citation>
    <scope>NUCLEOTIDE SEQUENCE [LARGE SCALE GENOMIC DNA]</scope>
    <source>
        <strain evidence="10 11">S8</strain>
    </source>
</reference>
<dbReference type="FunFam" id="1.10.3720.10:FF:000001">
    <property type="entry name" value="Glycine betaine ABC transporter, permease"/>
    <property type="match status" value="1"/>
</dbReference>
<keyword evidence="3 8" id="KW-0812">Transmembrane</keyword>
<dbReference type="Pfam" id="PF04069">
    <property type="entry name" value="OpuAC"/>
    <property type="match status" value="1"/>
</dbReference>
<dbReference type="OrthoDB" id="9781705at2"/>
<dbReference type="InterPro" id="IPR041894">
    <property type="entry name" value="PBP2_ProX-like"/>
</dbReference>
<evidence type="ECO:0000313" key="10">
    <source>
        <dbReference type="EMBL" id="BBA36405.1"/>
    </source>
</evidence>
<dbReference type="PROSITE" id="PS50928">
    <property type="entry name" value="ABC_TM1"/>
    <property type="match status" value="1"/>
</dbReference>
<evidence type="ECO:0000256" key="8">
    <source>
        <dbReference type="RuleBase" id="RU363032"/>
    </source>
</evidence>
<evidence type="ECO:0000256" key="4">
    <source>
        <dbReference type="ARBA" id="ARBA00022989"/>
    </source>
</evidence>
<feature type="transmembrane region" description="Helical" evidence="8">
    <location>
        <begin position="419"/>
        <end position="445"/>
    </location>
</feature>
<evidence type="ECO:0000256" key="2">
    <source>
        <dbReference type="ARBA" id="ARBA00022448"/>
    </source>
</evidence>
<dbReference type="Proteomes" id="UP000266313">
    <property type="component" value="Chromosome"/>
</dbReference>
<comment type="similarity">
    <text evidence="7">In the N-terminal section; belongs to the binding-protein-dependent transport system permease family.</text>
</comment>
<dbReference type="CDD" id="cd06261">
    <property type="entry name" value="TM_PBP2"/>
    <property type="match status" value="1"/>
</dbReference>
<evidence type="ECO:0000256" key="6">
    <source>
        <dbReference type="ARBA" id="ARBA00035642"/>
    </source>
</evidence>
<dbReference type="InterPro" id="IPR051204">
    <property type="entry name" value="ABC_transp_perm/SBD"/>
</dbReference>
<name>A0A250KXQ8_9GAMM</name>
<evidence type="ECO:0000259" key="9">
    <source>
        <dbReference type="PROSITE" id="PS50928"/>
    </source>
</evidence>
<dbReference type="SUPFAM" id="SSF161098">
    <property type="entry name" value="MetI-like"/>
    <property type="match status" value="1"/>
</dbReference>
<organism evidence="10 11">
    <name type="scientific">Methylocaldum marinum</name>
    <dbReference type="NCBI Taxonomy" id="1432792"/>
    <lineage>
        <taxon>Bacteria</taxon>
        <taxon>Pseudomonadati</taxon>
        <taxon>Pseudomonadota</taxon>
        <taxon>Gammaproteobacteria</taxon>
        <taxon>Methylococcales</taxon>
        <taxon>Methylococcaceae</taxon>
        <taxon>Methylocaldum</taxon>
    </lineage>
</organism>
<dbReference type="Gene3D" id="1.10.3720.10">
    <property type="entry name" value="MetI-like"/>
    <property type="match status" value="1"/>
</dbReference>
<keyword evidence="11" id="KW-1185">Reference proteome</keyword>